<dbReference type="AlphaFoldDB" id="A0A1L3MV17"/>
<reference evidence="2 3" key="1">
    <citation type="journal article" date="2016" name="Sci. Rep.">
        <title>Complete genome sequence and transcriptomic analysis of a novel marine strain Bacillus weihaiensis reveals the mechanism of brown algae degradation.</title>
        <authorList>
            <person name="Zhu Y."/>
            <person name="Chen P."/>
            <person name="Bao Y."/>
            <person name="Men Y."/>
            <person name="Zeng Y."/>
            <person name="Yang J."/>
            <person name="Sun J."/>
            <person name="Sun Y."/>
        </authorList>
    </citation>
    <scope>NUCLEOTIDE SEQUENCE [LARGE SCALE GENOMIC DNA]</scope>
    <source>
        <strain evidence="2 3">Alg07</strain>
    </source>
</reference>
<evidence type="ECO:0000313" key="3">
    <source>
        <dbReference type="Proteomes" id="UP000181936"/>
    </source>
</evidence>
<dbReference type="EMBL" id="CP016020">
    <property type="protein sequence ID" value="APH06195.1"/>
    <property type="molecule type" value="Genomic_DNA"/>
</dbReference>
<keyword evidence="1" id="KW-0472">Membrane</keyword>
<dbReference type="KEGG" id="bwh:A9C19_16395"/>
<dbReference type="OrthoDB" id="2438344at2"/>
<feature type="transmembrane region" description="Helical" evidence="1">
    <location>
        <begin position="88"/>
        <end position="109"/>
    </location>
</feature>
<dbReference type="RefSeq" id="WP_072580997.1">
    <property type="nucleotide sequence ID" value="NZ_CP016020.1"/>
</dbReference>
<keyword evidence="3" id="KW-1185">Reference proteome</keyword>
<keyword evidence="1" id="KW-1133">Transmembrane helix</keyword>
<evidence type="ECO:0000313" key="2">
    <source>
        <dbReference type="EMBL" id="APH06195.1"/>
    </source>
</evidence>
<feature type="transmembrane region" description="Helical" evidence="1">
    <location>
        <begin position="38"/>
        <end position="54"/>
    </location>
</feature>
<protein>
    <submittedName>
        <fullName evidence="2">Uncharacterized protein</fullName>
    </submittedName>
</protein>
<sequence>MKLFSFQLIPMLTTLFIWGGVVYLAYRIYRKQQEKAKVWKVAISVFIGLFSFSINLEVVSFAVLPLGVWVLYFFLRGQEGRWERYRRFAWLGFWSNYLFLAAGLITLPIEQVVYPEDKAETYLSTVENASIISIHPSAKDLELEKERLLEQLPSMEQQKIYSEQWYYDTYVDNDEQKMNERFPYQLVGTSSRWGSGVDTMIFIEENGKGLLISTSKKQVYFQFDESVLKRMGS</sequence>
<feature type="transmembrane region" description="Helical" evidence="1">
    <location>
        <begin position="6"/>
        <end position="26"/>
    </location>
</feature>
<accession>A0A1L3MV17</accession>
<dbReference type="STRING" id="1547283.A9C19_16395"/>
<evidence type="ECO:0000256" key="1">
    <source>
        <dbReference type="SAM" id="Phobius"/>
    </source>
</evidence>
<feature type="transmembrane region" description="Helical" evidence="1">
    <location>
        <begin position="60"/>
        <end position="76"/>
    </location>
</feature>
<name>A0A1L3MV17_9BACI</name>
<organism evidence="2 3">
    <name type="scientific">Bacillus weihaiensis</name>
    <dbReference type="NCBI Taxonomy" id="1547283"/>
    <lineage>
        <taxon>Bacteria</taxon>
        <taxon>Bacillati</taxon>
        <taxon>Bacillota</taxon>
        <taxon>Bacilli</taxon>
        <taxon>Bacillales</taxon>
        <taxon>Bacillaceae</taxon>
        <taxon>Bacillus</taxon>
    </lineage>
</organism>
<gene>
    <name evidence="2" type="ORF">A9C19_16395</name>
</gene>
<dbReference type="Proteomes" id="UP000181936">
    <property type="component" value="Chromosome"/>
</dbReference>
<keyword evidence="1" id="KW-0812">Transmembrane</keyword>
<proteinExistence type="predicted"/>